<keyword evidence="4" id="KW-0233">DNA recombination</keyword>
<evidence type="ECO:0000256" key="2">
    <source>
        <dbReference type="ARBA" id="ARBA00022908"/>
    </source>
</evidence>
<comment type="similarity">
    <text evidence="1">Belongs to the 'phage' integrase family.</text>
</comment>
<dbReference type="PANTHER" id="PTHR30349">
    <property type="entry name" value="PHAGE INTEGRASE-RELATED"/>
    <property type="match status" value="1"/>
</dbReference>
<dbReference type="InterPro" id="IPR002104">
    <property type="entry name" value="Integrase_catalytic"/>
</dbReference>
<dbReference type="EMBL" id="AP026709">
    <property type="protein sequence ID" value="BDQ36362.1"/>
    <property type="molecule type" value="Genomic_DNA"/>
</dbReference>
<organism evidence="8 9">
    <name type="scientific">Pseudodesulfovibrio nedwellii</name>
    <dbReference type="NCBI Taxonomy" id="2973072"/>
    <lineage>
        <taxon>Bacteria</taxon>
        <taxon>Pseudomonadati</taxon>
        <taxon>Thermodesulfobacteriota</taxon>
        <taxon>Desulfovibrionia</taxon>
        <taxon>Desulfovibrionales</taxon>
        <taxon>Desulfovibrionaceae</taxon>
    </lineage>
</organism>
<evidence type="ECO:0000256" key="1">
    <source>
        <dbReference type="ARBA" id="ARBA00008857"/>
    </source>
</evidence>
<keyword evidence="9" id="KW-1185">Reference proteome</keyword>
<dbReference type="Pfam" id="PF00589">
    <property type="entry name" value="Phage_integrase"/>
    <property type="match status" value="1"/>
</dbReference>
<reference evidence="8 9" key="1">
    <citation type="submission" date="2022-08" db="EMBL/GenBank/DDBJ databases">
        <title>Genome Sequence of the sulphate-reducing bacterium, Pseudodesulfovibrio sp. SYK.</title>
        <authorList>
            <person name="Kondo R."/>
            <person name="Kataoka T."/>
        </authorList>
    </citation>
    <scope>NUCLEOTIDE SEQUENCE [LARGE SCALE GENOMIC DNA]</scope>
    <source>
        <strain evidence="8 9">SYK</strain>
    </source>
</reference>
<evidence type="ECO:0000256" key="5">
    <source>
        <dbReference type="PROSITE-ProRule" id="PRU01248"/>
    </source>
</evidence>
<dbReference type="PROSITE" id="PS51898">
    <property type="entry name" value="TYR_RECOMBINASE"/>
    <property type="match status" value="1"/>
</dbReference>
<dbReference type="PROSITE" id="PS51900">
    <property type="entry name" value="CB"/>
    <property type="match status" value="1"/>
</dbReference>
<evidence type="ECO:0008006" key="10">
    <source>
        <dbReference type="Google" id="ProtNLM"/>
    </source>
</evidence>
<dbReference type="InterPro" id="IPR011010">
    <property type="entry name" value="DNA_brk_join_enz"/>
</dbReference>
<dbReference type="InterPro" id="IPR050090">
    <property type="entry name" value="Tyrosine_recombinase_XerCD"/>
</dbReference>
<dbReference type="Gene3D" id="1.10.443.10">
    <property type="entry name" value="Intergrase catalytic core"/>
    <property type="match status" value="1"/>
</dbReference>
<dbReference type="PANTHER" id="PTHR30349:SF64">
    <property type="entry name" value="PROPHAGE INTEGRASE INTD-RELATED"/>
    <property type="match status" value="1"/>
</dbReference>
<dbReference type="InterPro" id="IPR010998">
    <property type="entry name" value="Integrase_recombinase_N"/>
</dbReference>
<evidence type="ECO:0000313" key="9">
    <source>
        <dbReference type="Proteomes" id="UP001317742"/>
    </source>
</evidence>
<dbReference type="Pfam" id="PF13102">
    <property type="entry name" value="Phage_int_SAM_5"/>
    <property type="match status" value="1"/>
</dbReference>
<dbReference type="InterPro" id="IPR044068">
    <property type="entry name" value="CB"/>
</dbReference>
<proteinExistence type="inferred from homology"/>
<dbReference type="InterPro" id="IPR013762">
    <property type="entry name" value="Integrase-like_cat_sf"/>
</dbReference>
<dbReference type="SUPFAM" id="SSF56349">
    <property type="entry name" value="DNA breaking-rejoining enzymes"/>
    <property type="match status" value="1"/>
</dbReference>
<accession>A0ABM8AYH6</accession>
<protein>
    <recommendedName>
        <fullName evidence="10">Integrase</fullName>
    </recommendedName>
</protein>
<dbReference type="InterPro" id="IPR025269">
    <property type="entry name" value="SAM-like_dom"/>
</dbReference>
<dbReference type="Gene3D" id="1.10.150.130">
    <property type="match status" value="1"/>
</dbReference>
<keyword evidence="2" id="KW-0229">DNA integration</keyword>
<feature type="domain" description="Tyr recombinase" evidence="6">
    <location>
        <begin position="104"/>
        <end position="285"/>
    </location>
</feature>
<evidence type="ECO:0000313" key="8">
    <source>
        <dbReference type="EMBL" id="BDQ36362.1"/>
    </source>
</evidence>
<keyword evidence="3 5" id="KW-0238">DNA-binding</keyword>
<evidence type="ECO:0000256" key="4">
    <source>
        <dbReference type="ARBA" id="ARBA00023172"/>
    </source>
</evidence>
<evidence type="ECO:0000256" key="3">
    <source>
        <dbReference type="ARBA" id="ARBA00023125"/>
    </source>
</evidence>
<name>A0ABM8AYH6_9BACT</name>
<sequence length="296" mass="34974">MDFEELAGDYLTWVEDRRSRNTYIYKRSTFRRFLDFYPRRLPLNELSRELLEEFHRVQNQERGPKAANSDLREIGTMFNWAIKRDYMAKNVARQVEPYPVEATVRYVPPSEDIAAVRMAATPEERLIFDTLYYSAGRLTEILELTWEDINFEANALRLWTSKRRGGNKEPRVIAMHRELEKVLEEAWKRRDTASPYVFTNPHTGSHYTRHSDPIRLLFSRLCKKAGLKKPFTAHAIRHHVASRFADSRKATHRQIQQFLGHMNIKTTETYLHELQVDHDILDAFDSKTDTTKEAEK</sequence>
<evidence type="ECO:0000259" key="6">
    <source>
        <dbReference type="PROSITE" id="PS51898"/>
    </source>
</evidence>
<dbReference type="Proteomes" id="UP001317742">
    <property type="component" value="Chromosome"/>
</dbReference>
<evidence type="ECO:0000259" key="7">
    <source>
        <dbReference type="PROSITE" id="PS51900"/>
    </source>
</evidence>
<dbReference type="CDD" id="cd00796">
    <property type="entry name" value="INT_Rci_Hp1_C"/>
    <property type="match status" value="1"/>
</dbReference>
<gene>
    <name evidence="8" type="ORF">SYK_07220</name>
</gene>
<feature type="domain" description="Core-binding (CB)" evidence="7">
    <location>
        <begin position="1"/>
        <end position="82"/>
    </location>
</feature>